<keyword evidence="4 6" id="KW-1133">Transmembrane helix</keyword>
<gene>
    <name evidence="7" type="ORF">D3874_00650</name>
</gene>
<name>A0A418WT46_9PROT</name>
<evidence type="ECO:0000256" key="3">
    <source>
        <dbReference type="ARBA" id="ARBA00022692"/>
    </source>
</evidence>
<dbReference type="PIRSF" id="PIRSF006324">
    <property type="entry name" value="LeuE"/>
    <property type="match status" value="1"/>
</dbReference>
<evidence type="ECO:0000313" key="7">
    <source>
        <dbReference type="EMBL" id="RJF94395.1"/>
    </source>
</evidence>
<accession>A0A418WT46</accession>
<evidence type="ECO:0000256" key="1">
    <source>
        <dbReference type="ARBA" id="ARBA00004651"/>
    </source>
</evidence>
<evidence type="ECO:0000313" key="8">
    <source>
        <dbReference type="Proteomes" id="UP000284605"/>
    </source>
</evidence>
<keyword evidence="3 6" id="KW-0812">Transmembrane</keyword>
<sequence length="207" mass="21826">MTLDAWLIFLPAAFLMAVAPGPSNVLVASHSVRFGLTPALLAVAGRIVTFAGMILITALGLGAILAASEVAFAVIKWLGVVYLAWLGIQTWMAKPTAAAQAPVVTAVGLKAMMRREAMVAIGNPKAILIFTAAFPQFIDPARDYDAQMWVIGATFLVLEWFAAFIYGSAAAWFRRAAPSLKAAVIANRLTGAAFCLGAVGLAFARKD</sequence>
<keyword evidence="8" id="KW-1185">Reference proteome</keyword>
<evidence type="ECO:0000256" key="4">
    <source>
        <dbReference type="ARBA" id="ARBA00022989"/>
    </source>
</evidence>
<dbReference type="Pfam" id="PF01810">
    <property type="entry name" value="LysE"/>
    <property type="match status" value="1"/>
</dbReference>
<keyword evidence="5 6" id="KW-0472">Membrane</keyword>
<feature type="transmembrane region" description="Helical" evidence="6">
    <location>
        <begin position="70"/>
        <end position="88"/>
    </location>
</feature>
<protein>
    <submittedName>
        <fullName evidence="7">LysE family translocator</fullName>
    </submittedName>
</protein>
<reference evidence="7 8" key="1">
    <citation type="submission" date="2018-09" db="EMBL/GenBank/DDBJ databases">
        <authorList>
            <person name="Zhu H."/>
        </authorList>
    </citation>
    <scope>NUCLEOTIDE SEQUENCE [LARGE SCALE GENOMIC DNA]</scope>
    <source>
        <strain evidence="7 8">K1W22B-8</strain>
    </source>
</reference>
<comment type="caution">
    <text evidence="7">The sequence shown here is derived from an EMBL/GenBank/DDBJ whole genome shotgun (WGS) entry which is preliminary data.</text>
</comment>
<feature type="transmembrane region" description="Helical" evidence="6">
    <location>
        <begin position="6"/>
        <end position="27"/>
    </location>
</feature>
<proteinExistence type="predicted"/>
<evidence type="ECO:0000256" key="2">
    <source>
        <dbReference type="ARBA" id="ARBA00022475"/>
    </source>
</evidence>
<dbReference type="OrthoDB" id="9804822at2"/>
<dbReference type="RefSeq" id="WP_119775368.1">
    <property type="nucleotide sequence ID" value="NZ_QYUK01000008.1"/>
</dbReference>
<evidence type="ECO:0000256" key="5">
    <source>
        <dbReference type="ARBA" id="ARBA00023136"/>
    </source>
</evidence>
<dbReference type="GO" id="GO:0005886">
    <property type="term" value="C:plasma membrane"/>
    <property type="evidence" value="ECO:0007669"/>
    <property type="project" value="UniProtKB-SubCell"/>
</dbReference>
<dbReference type="PANTHER" id="PTHR30086">
    <property type="entry name" value="ARGININE EXPORTER PROTEIN ARGO"/>
    <property type="match status" value="1"/>
</dbReference>
<feature type="transmembrane region" description="Helical" evidence="6">
    <location>
        <begin position="39"/>
        <end position="64"/>
    </location>
</feature>
<dbReference type="AlphaFoldDB" id="A0A418WT46"/>
<feature type="transmembrane region" description="Helical" evidence="6">
    <location>
        <begin position="185"/>
        <end position="204"/>
    </location>
</feature>
<feature type="transmembrane region" description="Helical" evidence="6">
    <location>
        <begin position="150"/>
        <end position="173"/>
    </location>
</feature>
<evidence type="ECO:0000256" key="6">
    <source>
        <dbReference type="SAM" id="Phobius"/>
    </source>
</evidence>
<organism evidence="7 8">
    <name type="scientific">Oleomonas cavernae</name>
    <dbReference type="NCBI Taxonomy" id="2320859"/>
    <lineage>
        <taxon>Bacteria</taxon>
        <taxon>Pseudomonadati</taxon>
        <taxon>Pseudomonadota</taxon>
        <taxon>Alphaproteobacteria</taxon>
        <taxon>Acetobacterales</taxon>
        <taxon>Acetobacteraceae</taxon>
        <taxon>Oleomonas</taxon>
    </lineage>
</organism>
<dbReference type="Proteomes" id="UP000284605">
    <property type="component" value="Unassembled WGS sequence"/>
</dbReference>
<feature type="transmembrane region" description="Helical" evidence="6">
    <location>
        <begin position="117"/>
        <end position="138"/>
    </location>
</feature>
<dbReference type="GO" id="GO:0015171">
    <property type="term" value="F:amino acid transmembrane transporter activity"/>
    <property type="evidence" value="ECO:0007669"/>
    <property type="project" value="TreeGrafter"/>
</dbReference>
<dbReference type="EMBL" id="QYUK01000008">
    <property type="protein sequence ID" value="RJF94395.1"/>
    <property type="molecule type" value="Genomic_DNA"/>
</dbReference>
<dbReference type="PANTHER" id="PTHR30086:SF20">
    <property type="entry name" value="ARGININE EXPORTER PROTEIN ARGO-RELATED"/>
    <property type="match status" value="1"/>
</dbReference>
<dbReference type="InterPro" id="IPR001123">
    <property type="entry name" value="LeuE-type"/>
</dbReference>
<keyword evidence="2" id="KW-1003">Cell membrane</keyword>
<comment type="subcellular location">
    <subcellularLocation>
        <location evidence="1">Cell membrane</location>
        <topology evidence="1">Multi-pass membrane protein</topology>
    </subcellularLocation>
</comment>